<accession>A0A284QKS6</accession>
<protein>
    <recommendedName>
        <fullName evidence="4">Vacuolar sorting protein Vps3844 C-terminal domain-containing protein</fullName>
    </recommendedName>
</protein>
<dbReference type="Proteomes" id="UP000219338">
    <property type="component" value="Unassembled WGS sequence"/>
</dbReference>
<reference evidence="6" key="1">
    <citation type="journal article" date="2017" name="Nat. Ecol. Evol.">
        <title>Genome expansion and lineage-specific genetic innovations in the forest pathogenic fungi Armillaria.</title>
        <authorList>
            <person name="Sipos G."/>
            <person name="Prasanna A.N."/>
            <person name="Walter M.C."/>
            <person name="O'Connor E."/>
            <person name="Balint B."/>
            <person name="Krizsan K."/>
            <person name="Kiss B."/>
            <person name="Hess J."/>
            <person name="Varga T."/>
            <person name="Slot J."/>
            <person name="Riley R."/>
            <person name="Boka B."/>
            <person name="Rigling D."/>
            <person name="Barry K."/>
            <person name="Lee J."/>
            <person name="Mihaltcheva S."/>
            <person name="LaButti K."/>
            <person name="Lipzen A."/>
            <person name="Waldron R."/>
            <person name="Moloney N.M."/>
            <person name="Sperisen C."/>
            <person name="Kredics L."/>
            <person name="Vagvoelgyi C."/>
            <person name="Patrignani A."/>
            <person name="Fitzpatrick D."/>
            <person name="Nagy I."/>
            <person name="Doyle S."/>
            <person name="Anderson J.B."/>
            <person name="Grigoriev I.V."/>
            <person name="Gueldener U."/>
            <person name="Muensterkoetter M."/>
            <person name="Nagy L.G."/>
        </authorList>
    </citation>
    <scope>NUCLEOTIDE SEQUENCE [LARGE SCALE GENOMIC DNA]</scope>
    <source>
        <strain evidence="6">C18/9</strain>
    </source>
</reference>
<gene>
    <name evidence="5" type="ORF">ARMOST_00312</name>
</gene>
<feature type="compositionally biased region" description="Polar residues" evidence="1">
    <location>
        <begin position="214"/>
        <end position="227"/>
    </location>
</feature>
<keyword evidence="2" id="KW-1133">Transmembrane helix</keyword>
<dbReference type="PANTHER" id="PTHR36853:SF1">
    <property type="entry name" value="DUF3844 DOMAIN-CONTAINING PROTEIN"/>
    <property type="match status" value="1"/>
</dbReference>
<proteinExistence type="predicted"/>
<keyword evidence="2" id="KW-0472">Membrane</keyword>
<dbReference type="Pfam" id="PF12955">
    <property type="entry name" value="Vps3844_C"/>
    <property type="match status" value="1"/>
</dbReference>
<dbReference type="PANTHER" id="PTHR36853">
    <property type="entry name" value="EXPRESSED PROTEIN"/>
    <property type="match status" value="1"/>
</dbReference>
<keyword evidence="2" id="KW-0812">Transmembrane</keyword>
<dbReference type="GO" id="GO:0005783">
    <property type="term" value="C:endoplasmic reticulum"/>
    <property type="evidence" value="ECO:0007669"/>
    <property type="project" value="TreeGrafter"/>
</dbReference>
<dbReference type="OrthoDB" id="5583277at2759"/>
<keyword evidence="3" id="KW-0732">Signal</keyword>
<evidence type="ECO:0000256" key="1">
    <source>
        <dbReference type="SAM" id="MobiDB-lite"/>
    </source>
</evidence>
<evidence type="ECO:0000256" key="3">
    <source>
        <dbReference type="SAM" id="SignalP"/>
    </source>
</evidence>
<evidence type="ECO:0000313" key="6">
    <source>
        <dbReference type="Proteomes" id="UP000219338"/>
    </source>
</evidence>
<feature type="signal peptide" evidence="3">
    <location>
        <begin position="1"/>
        <end position="19"/>
    </location>
</feature>
<sequence>MLGLLSFGLLLSVLQPTLSIKVYLNPQRNTLRPTLSPSDASSVLSHHLGLELFEPFRDSAASLYEDEAFVGQGAKSALLLTMEEYDAEAILPSSLTPSFKLSTPSSVSISSLYSVISTYLHRARHAYASVYEASPSLLHFENISSLKTFLDKAEDSEFAALDLSGLAAVRKTYGSASEEFTQAASTIRAFLERGLDRGRVQLAVLTYTPPPTLSYSKRQSSPLQSQIPFPPDHAPPQEPIGSVSTCFATEDTCNEETSTCSGRGQCVQATKAGKTCYVCACGVTTTGEGNKVKTQAWVGESCERRDVSGPFVLLAGTVIVIILLGVGSVSLLFHVGNQELPSTLMGGAVNSKKE</sequence>
<feature type="domain" description="Vacuolar sorting protein Vps3844 C-terminal" evidence="4">
    <location>
        <begin position="246"/>
        <end position="344"/>
    </location>
</feature>
<dbReference type="InterPro" id="IPR024382">
    <property type="entry name" value="Vps3844_C"/>
</dbReference>
<name>A0A284QKS6_ARMOS</name>
<dbReference type="InterPro" id="IPR053065">
    <property type="entry name" value="Archenteron_Induction-Rel"/>
</dbReference>
<dbReference type="EMBL" id="FUEG01000001">
    <property type="protein sequence ID" value="SJK97062.1"/>
    <property type="molecule type" value="Genomic_DNA"/>
</dbReference>
<keyword evidence="6" id="KW-1185">Reference proteome</keyword>
<evidence type="ECO:0000259" key="4">
    <source>
        <dbReference type="Pfam" id="PF12955"/>
    </source>
</evidence>
<evidence type="ECO:0000256" key="2">
    <source>
        <dbReference type="SAM" id="Phobius"/>
    </source>
</evidence>
<feature type="chain" id="PRO_5011972916" description="Vacuolar sorting protein Vps3844 C-terminal domain-containing protein" evidence="3">
    <location>
        <begin position="20"/>
        <end position="354"/>
    </location>
</feature>
<dbReference type="OMA" id="WAGQSCE"/>
<organism evidence="5 6">
    <name type="scientific">Armillaria ostoyae</name>
    <name type="common">Armillaria root rot fungus</name>
    <dbReference type="NCBI Taxonomy" id="47428"/>
    <lineage>
        <taxon>Eukaryota</taxon>
        <taxon>Fungi</taxon>
        <taxon>Dikarya</taxon>
        <taxon>Basidiomycota</taxon>
        <taxon>Agaricomycotina</taxon>
        <taxon>Agaricomycetes</taxon>
        <taxon>Agaricomycetidae</taxon>
        <taxon>Agaricales</taxon>
        <taxon>Marasmiineae</taxon>
        <taxon>Physalacriaceae</taxon>
        <taxon>Armillaria</taxon>
    </lineage>
</organism>
<feature type="region of interest" description="Disordered" evidence="1">
    <location>
        <begin position="214"/>
        <end position="235"/>
    </location>
</feature>
<evidence type="ECO:0000313" key="5">
    <source>
        <dbReference type="EMBL" id="SJK97062.1"/>
    </source>
</evidence>
<dbReference type="AlphaFoldDB" id="A0A284QKS6"/>
<feature type="transmembrane region" description="Helical" evidence="2">
    <location>
        <begin position="311"/>
        <end position="335"/>
    </location>
</feature>
<dbReference type="STRING" id="47428.A0A284QKS6"/>